<name>A0A6A5HJ62_CAERE</name>
<gene>
    <name evidence="1" type="ORF">GCK72_007484</name>
</gene>
<reference evidence="1 2" key="1">
    <citation type="submission" date="2019-12" db="EMBL/GenBank/DDBJ databases">
        <title>Chromosome-level assembly of the Caenorhabditis remanei genome.</title>
        <authorList>
            <person name="Teterina A.A."/>
            <person name="Willis J.H."/>
            <person name="Phillips P.C."/>
        </authorList>
    </citation>
    <scope>NUCLEOTIDE SEQUENCE [LARGE SCALE GENOMIC DNA]</scope>
    <source>
        <strain evidence="1 2">PX506</strain>
        <tissue evidence="1">Whole organism</tissue>
    </source>
</reference>
<dbReference type="KEGG" id="crq:GCK72_007484"/>
<comment type="caution">
    <text evidence="1">The sequence shown here is derived from an EMBL/GenBank/DDBJ whole genome shotgun (WGS) entry which is preliminary data.</text>
</comment>
<dbReference type="Proteomes" id="UP000483820">
    <property type="component" value="Chromosome II"/>
</dbReference>
<dbReference type="CTD" id="9826361"/>
<dbReference type="PANTHER" id="PTHR31379">
    <property type="entry name" value="F-BOX C PROTEIN-RELATED-RELATED"/>
    <property type="match status" value="1"/>
</dbReference>
<organism evidence="1 2">
    <name type="scientific">Caenorhabditis remanei</name>
    <name type="common">Caenorhabditis vulgaris</name>
    <dbReference type="NCBI Taxonomy" id="31234"/>
    <lineage>
        <taxon>Eukaryota</taxon>
        <taxon>Metazoa</taxon>
        <taxon>Ecdysozoa</taxon>
        <taxon>Nematoda</taxon>
        <taxon>Chromadorea</taxon>
        <taxon>Rhabditida</taxon>
        <taxon>Rhabditina</taxon>
        <taxon>Rhabditomorpha</taxon>
        <taxon>Rhabditoidea</taxon>
        <taxon>Rhabditidae</taxon>
        <taxon>Peloderinae</taxon>
        <taxon>Caenorhabditis</taxon>
    </lineage>
</organism>
<accession>A0A6A5HJ62</accession>
<dbReference type="PANTHER" id="PTHR31379:SF1">
    <property type="entry name" value="F-BOX C PROTEIN-RELATED"/>
    <property type="match status" value="1"/>
</dbReference>
<sequence>MNSIPLQYESLKAVLLYMDANIRFKISQRLPTIRITEKVVPLRVRSLKFDEYRTTVNDTIYQLGIYREFNSGETITQQIQISNKEGGVRHDLDRHGFQISPGNTVLTPGDVSFGGYNKREIRHDTIRDERLYREKLKGYEKALFLKTNSETTESDPIGTIEEYRLGQYVREGLRMPLGTLNYYIDYLYTALFPFECRRFNLKPPYVCYIQLTVQTGNKKQIEQFPYKMKLYEAIKLLNNFLFGERRSLILAERRYGVEQLWNIVLSWFEKPVGSCFSQEITKEETVKDLFNLIKTRVEKTKRTKRCISTITKDSTRLEVFYVPIKNFEGQKFVYAKWVLKIRIVRL</sequence>
<dbReference type="RefSeq" id="XP_053590436.1">
    <property type="nucleotide sequence ID" value="XM_053726242.1"/>
</dbReference>
<dbReference type="AlphaFoldDB" id="A0A6A5HJ62"/>
<dbReference type="GeneID" id="9826361"/>
<evidence type="ECO:0000313" key="1">
    <source>
        <dbReference type="EMBL" id="KAF1767525.1"/>
    </source>
</evidence>
<protein>
    <submittedName>
        <fullName evidence="1">Uncharacterized protein</fullName>
    </submittedName>
</protein>
<proteinExistence type="predicted"/>
<evidence type="ECO:0000313" key="2">
    <source>
        <dbReference type="Proteomes" id="UP000483820"/>
    </source>
</evidence>
<dbReference type="InterPro" id="IPR021942">
    <property type="entry name" value="DUF3557"/>
</dbReference>
<dbReference type="EMBL" id="WUAV01000002">
    <property type="protein sequence ID" value="KAF1767525.1"/>
    <property type="molecule type" value="Genomic_DNA"/>
</dbReference>